<gene>
    <name evidence="2" type="ORF">FrCorBMG51_17590</name>
</gene>
<organism evidence="2 3">
    <name type="scientific">Protofrankia coriariae</name>
    <dbReference type="NCBI Taxonomy" id="1562887"/>
    <lineage>
        <taxon>Bacteria</taxon>
        <taxon>Bacillati</taxon>
        <taxon>Actinomycetota</taxon>
        <taxon>Actinomycetes</taxon>
        <taxon>Frankiales</taxon>
        <taxon>Frankiaceae</taxon>
        <taxon>Protofrankia</taxon>
    </lineage>
</organism>
<evidence type="ECO:0000256" key="1">
    <source>
        <dbReference type="SAM" id="MobiDB-lite"/>
    </source>
</evidence>
<proteinExistence type="predicted"/>
<protein>
    <submittedName>
        <fullName evidence="2">Uncharacterized protein</fullName>
    </submittedName>
</protein>
<feature type="compositionally biased region" description="Gly residues" evidence="1">
    <location>
        <begin position="12"/>
        <end position="35"/>
    </location>
</feature>
<feature type="region of interest" description="Disordered" evidence="1">
    <location>
        <begin position="1"/>
        <end position="49"/>
    </location>
</feature>
<dbReference type="RefSeq" id="WP_047224148.1">
    <property type="nucleotide sequence ID" value="NZ_JWIO01000031.1"/>
</dbReference>
<keyword evidence="3" id="KW-1185">Reference proteome</keyword>
<evidence type="ECO:0000313" key="2">
    <source>
        <dbReference type="EMBL" id="KLL10489.1"/>
    </source>
</evidence>
<name>A0ABR5F198_9ACTN</name>
<evidence type="ECO:0000313" key="3">
    <source>
        <dbReference type="Proteomes" id="UP000035425"/>
    </source>
</evidence>
<dbReference type="EMBL" id="JWIO01000031">
    <property type="protein sequence ID" value="KLL10489.1"/>
    <property type="molecule type" value="Genomic_DNA"/>
</dbReference>
<sequence length="98" mass="9385">MSGSKPRSPPGGATGGGVARDGDGDGGGGTGGGPAGPVPGEPFTPVRGGVRPFINCGSPVVPARRPGSCRGCTVYEVSLVYEVPFEVSLPDSTGSGGG</sequence>
<dbReference type="Proteomes" id="UP000035425">
    <property type="component" value="Unassembled WGS sequence"/>
</dbReference>
<comment type="caution">
    <text evidence="2">The sequence shown here is derived from an EMBL/GenBank/DDBJ whole genome shotgun (WGS) entry which is preliminary data.</text>
</comment>
<accession>A0ABR5F198</accession>
<reference evidence="2 3" key="1">
    <citation type="submission" date="2014-12" db="EMBL/GenBank/DDBJ databases">
        <title>Frankia sp. BMG5.1 draft genome.</title>
        <authorList>
            <person name="Gtari M."/>
            <person name="Ghodhbane-Gtari F."/>
            <person name="Nouioui I."/>
            <person name="Ktari A."/>
            <person name="Hezbri K."/>
            <person name="Mimouni W."/>
            <person name="Sbissi I."/>
            <person name="Ayari A."/>
            <person name="Yamanaka T."/>
            <person name="Normand P."/>
            <person name="Tisa L.S."/>
            <person name="Boudabous A."/>
        </authorList>
    </citation>
    <scope>NUCLEOTIDE SEQUENCE [LARGE SCALE GENOMIC DNA]</scope>
    <source>
        <strain evidence="2 3">BMG5.1</strain>
    </source>
</reference>